<evidence type="ECO:0000256" key="2">
    <source>
        <dbReference type="ARBA" id="ARBA00012925"/>
    </source>
</evidence>
<evidence type="ECO:0000256" key="1">
    <source>
        <dbReference type="ARBA" id="ARBA00006217"/>
    </source>
</evidence>
<evidence type="ECO:0000256" key="8">
    <source>
        <dbReference type="RuleBase" id="RU003956"/>
    </source>
</evidence>
<dbReference type="PANTHER" id="PTHR11002:SF76">
    <property type="entry name" value="CARBONIC ANHYDRASE"/>
    <property type="match status" value="1"/>
</dbReference>
<dbReference type="EMBL" id="JAJKBJ010000018">
    <property type="protein sequence ID" value="MCL9685071.1"/>
    <property type="molecule type" value="Genomic_DNA"/>
</dbReference>
<dbReference type="AlphaFoldDB" id="A0A9X2ICB7"/>
<dbReference type="SMART" id="SM00947">
    <property type="entry name" value="Pro_CA"/>
    <property type="match status" value="1"/>
</dbReference>
<dbReference type="Proteomes" id="UP001139721">
    <property type="component" value="Unassembled WGS sequence"/>
</dbReference>
<evidence type="ECO:0000313" key="11">
    <source>
        <dbReference type="Proteomes" id="UP001139721"/>
    </source>
</evidence>
<dbReference type="GO" id="GO:0008270">
    <property type="term" value="F:zinc ion binding"/>
    <property type="evidence" value="ECO:0007669"/>
    <property type="project" value="UniProtKB-UniRule"/>
</dbReference>
<proteinExistence type="inferred from homology"/>
<dbReference type="CDD" id="cd00884">
    <property type="entry name" value="beta_CA_cladeB"/>
    <property type="match status" value="1"/>
</dbReference>
<comment type="caution">
    <text evidence="10">The sequence shown here is derived from an EMBL/GenBank/DDBJ whole genome shotgun (WGS) entry which is preliminary data.</text>
</comment>
<feature type="binding site" evidence="7">
    <location>
        <position position="100"/>
    </location>
    <ligand>
        <name>Zn(2+)</name>
        <dbReference type="ChEBI" id="CHEBI:29105"/>
    </ligand>
</feature>
<evidence type="ECO:0000256" key="9">
    <source>
        <dbReference type="SAM" id="Phobius"/>
    </source>
</evidence>
<evidence type="ECO:0000313" key="10">
    <source>
        <dbReference type="EMBL" id="MCL9685071.1"/>
    </source>
</evidence>
<keyword evidence="11" id="KW-1185">Reference proteome</keyword>
<dbReference type="RefSeq" id="WP_250422571.1">
    <property type="nucleotide sequence ID" value="NZ_JAJKBJ010000018.1"/>
</dbReference>
<dbReference type="PROSITE" id="PS00705">
    <property type="entry name" value="PROK_CO2_ANHYDRASE_2"/>
    <property type="match status" value="1"/>
</dbReference>
<organism evidence="10 11">
    <name type="scientific">Legionella maioricensis</name>
    <dbReference type="NCBI Taxonomy" id="2896528"/>
    <lineage>
        <taxon>Bacteria</taxon>
        <taxon>Pseudomonadati</taxon>
        <taxon>Pseudomonadota</taxon>
        <taxon>Gammaproteobacteria</taxon>
        <taxon>Legionellales</taxon>
        <taxon>Legionellaceae</taxon>
        <taxon>Legionella</taxon>
    </lineage>
</organism>
<feature type="transmembrane region" description="Helical" evidence="9">
    <location>
        <begin position="223"/>
        <end position="245"/>
    </location>
</feature>
<dbReference type="PANTHER" id="PTHR11002">
    <property type="entry name" value="CARBONIC ANHYDRASE"/>
    <property type="match status" value="1"/>
</dbReference>
<comment type="cofactor">
    <cofactor evidence="7">
        <name>Zn(2+)</name>
        <dbReference type="ChEBI" id="CHEBI:29105"/>
    </cofactor>
    <text evidence="7">Binds 1 zinc ion per subunit.</text>
</comment>
<feature type="binding site" evidence="7">
    <location>
        <position position="97"/>
    </location>
    <ligand>
        <name>Zn(2+)</name>
        <dbReference type="ChEBI" id="CHEBI:29105"/>
    </ligand>
</feature>
<keyword evidence="5 8" id="KW-0456">Lyase</keyword>
<dbReference type="InterPro" id="IPR036874">
    <property type="entry name" value="Carbonic_anhydrase_sf"/>
</dbReference>
<evidence type="ECO:0000256" key="6">
    <source>
        <dbReference type="ARBA" id="ARBA00048348"/>
    </source>
</evidence>
<dbReference type="Pfam" id="PF00484">
    <property type="entry name" value="Pro_CA"/>
    <property type="match status" value="1"/>
</dbReference>
<comment type="function">
    <text evidence="8">Reversible hydration of carbon dioxide.</text>
</comment>
<dbReference type="InterPro" id="IPR045066">
    <property type="entry name" value="Beta_CA_cladeB"/>
</dbReference>
<comment type="catalytic activity">
    <reaction evidence="6 8">
        <text>hydrogencarbonate + H(+) = CO2 + H2O</text>
        <dbReference type="Rhea" id="RHEA:10748"/>
        <dbReference type="ChEBI" id="CHEBI:15377"/>
        <dbReference type="ChEBI" id="CHEBI:15378"/>
        <dbReference type="ChEBI" id="CHEBI:16526"/>
        <dbReference type="ChEBI" id="CHEBI:17544"/>
        <dbReference type="EC" id="4.2.1.1"/>
    </reaction>
</comment>
<dbReference type="InterPro" id="IPR015892">
    <property type="entry name" value="Carbonic_anhydrase_CS"/>
</dbReference>
<dbReference type="GO" id="GO:0004089">
    <property type="term" value="F:carbonate dehydratase activity"/>
    <property type="evidence" value="ECO:0007669"/>
    <property type="project" value="UniProtKB-UniRule"/>
</dbReference>
<comment type="similarity">
    <text evidence="1 8">Belongs to the beta-class carbonic anhydrase family.</text>
</comment>
<keyword evidence="9" id="KW-0812">Transmembrane</keyword>
<dbReference type="SUPFAM" id="SSF53056">
    <property type="entry name" value="beta-carbonic anhydrase, cab"/>
    <property type="match status" value="1"/>
</dbReference>
<evidence type="ECO:0000256" key="4">
    <source>
        <dbReference type="ARBA" id="ARBA00022833"/>
    </source>
</evidence>
<feature type="binding site" evidence="7">
    <location>
        <position position="39"/>
    </location>
    <ligand>
        <name>Zn(2+)</name>
        <dbReference type="ChEBI" id="CHEBI:29105"/>
    </ligand>
</feature>
<dbReference type="PROSITE" id="PS00704">
    <property type="entry name" value="PROK_CO2_ANHYDRASE_1"/>
    <property type="match status" value="1"/>
</dbReference>
<dbReference type="EC" id="4.2.1.1" evidence="2 8"/>
<protein>
    <recommendedName>
        <fullName evidence="2 8">Carbonic anhydrase</fullName>
        <ecNumber evidence="2 8">4.2.1.1</ecNumber>
    </recommendedName>
    <alternativeName>
        <fullName evidence="8">Carbonate dehydratase</fullName>
    </alternativeName>
</protein>
<feature type="binding site" evidence="7">
    <location>
        <position position="41"/>
    </location>
    <ligand>
        <name>Zn(2+)</name>
        <dbReference type="ChEBI" id="CHEBI:29105"/>
    </ligand>
</feature>
<evidence type="ECO:0000256" key="3">
    <source>
        <dbReference type="ARBA" id="ARBA00022723"/>
    </source>
</evidence>
<keyword evidence="9" id="KW-1133">Transmembrane helix</keyword>
<keyword evidence="4 7" id="KW-0862">Zinc</keyword>
<reference evidence="10" key="1">
    <citation type="submission" date="2021-11" db="EMBL/GenBank/DDBJ databases">
        <title>Legionella maioricencis sp. nov., a new species isolated from hot water samples in Mallorca.</title>
        <authorList>
            <person name="Crespi S."/>
            <person name="Drasar V."/>
            <person name="Salva-Serra F."/>
            <person name="Jaen-Luchoro D."/>
            <person name="Pineiro-Iglesias B."/>
            <person name="Aliaga F."/>
            <person name="Fernandez-Juarez V."/>
            <person name="Coll G."/>
            <person name="Moore E.R.B."/>
            <person name="Bennasar-Figueras A."/>
        </authorList>
    </citation>
    <scope>NUCLEOTIDE SEQUENCE</scope>
    <source>
        <strain evidence="10">HCPI-6</strain>
    </source>
</reference>
<evidence type="ECO:0000256" key="5">
    <source>
        <dbReference type="ARBA" id="ARBA00023239"/>
    </source>
</evidence>
<keyword evidence="9" id="KW-0472">Membrane</keyword>
<keyword evidence="3 7" id="KW-0479">Metal-binding</keyword>
<dbReference type="InterPro" id="IPR001765">
    <property type="entry name" value="Carbonic_anhydrase"/>
</dbReference>
<sequence>MALLEQRVRQFHQKDFKANETLYKRLGLGQNPEILFITCSDSRIIPSQLTQSQPGEIFVIRNAGNIIPSYPDQGGESATIEYALTALNIKHIIVCGHSQCGAMKGLLQPETTKSMPVVQTWLNHAPRREELIDTYNADTGATLLEKAIAENVLLQVEHLKQYPCVKEKLDKNEITIHSWIYAFETGEVFTFNAELNDFEPLLTDEVCQEPIIISQQNTSDVSFLLSFLSVLAVGVGCVFILFALLVPNQSLLAIGSSMVTAGASYIASHSRFFAPTTSSATNTDDSILVNDLSEVACY</sequence>
<evidence type="ECO:0000256" key="7">
    <source>
        <dbReference type="PIRSR" id="PIRSR601765-1"/>
    </source>
</evidence>
<dbReference type="Gene3D" id="3.40.1050.10">
    <property type="entry name" value="Carbonic anhydrase"/>
    <property type="match status" value="1"/>
</dbReference>
<dbReference type="GO" id="GO:0015976">
    <property type="term" value="P:carbon utilization"/>
    <property type="evidence" value="ECO:0007669"/>
    <property type="project" value="InterPro"/>
</dbReference>
<gene>
    <name evidence="10" type="ORF">LOX96_13265</name>
</gene>
<feature type="transmembrane region" description="Helical" evidence="9">
    <location>
        <begin position="251"/>
        <end position="268"/>
    </location>
</feature>
<accession>A0A9X2ICB7</accession>
<name>A0A9X2ICB7_9GAMM</name>